<comment type="subcellular location">
    <subcellularLocation>
        <location evidence="1">Cell envelope</location>
    </subcellularLocation>
</comment>
<dbReference type="PROSITE" id="PS00194">
    <property type="entry name" value="THIOREDOXIN_1"/>
    <property type="match status" value="1"/>
</dbReference>
<evidence type="ECO:0000256" key="1">
    <source>
        <dbReference type="ARBA" id="ARBA00004196"/>
    </source>
</evidence>
<dbReference type="InterPro" id="IPR013740">
    <property type="entry name" value="Redoxin"/>
</dbReference>
<evidence type="ECO:0000256" key="2">
    <source>
        <dbReference type="ARBA" id="ARBA00022748"/>
    </source>
</evidence>
<dbReference type="Pfam" id="PF08534">
    <property type="entry name" value="Redoxin"/>
    <property type="match status" value="1"/>
</dbReference>
<proteinExistence type="predicted"/>
<keyword evidence="6" id="KW-1185">Reference proteome</keyword>
<dbReference type="RefSeq" id="WP_027462237.1">
    <property type="nucleotide sequence ID" value="NZ_CP021083.1"/>
</dbReference>
<dbReference type="PANTHER" id="PTHR42852">
    <property type="entry name" value="THIOL:DISULFIDE INTERCHANGE PROTEIN DSBE"/>
    <property type="match status" value="1"/>
</dbReference>
<dbReference type="GO" id="GO:0030313">
    <property type="term" value="C:cell envelope"/>
    <property type="evidence" value="ECO:0007669"/>
    <property type="project" value="UniProtKB-SubCell"/>
</dbReference>
<keyword evidence="3" id="KW-0812">Transmembrane</keyword>
<dbReference type="InterPro" id="IPR050553">
    <property type="entry name" value="Thioredoxin_ResA/DsbE_sf"/>
</dbReference>
<dbReference type="PROSITE" id="PS51352">
    <property type="entry name" value="THIOREDOXIN_2"/>
    <property type="match status" value="1"/>
</dbReference>
<feature type="transmembrane region" description="Helical" evidence="3">
    <location>
        <begin position="12"/>
        <end position="31"/>
    </location>
</feature>
<evidence type="ECO:0000259" key="4">
    <source>
        <dbReference type="PROSITE" id="PS51352"/>
    </source>
</evidence>
<dbReference type="GO" id="GO:0017004">
    <property type="term" value="P:cytochrome complex assembly"/>
    <property type="evidence" value="ECO:0007669"/>
    <property type="project" value="UniProtKB-KW"/>
</dbReference>
<keyword evidence="3" id="KW-1133">Transmembrane helix</keyword>
<dbReference type="InterPro" id="IPR017937">
    <property type="entry name" value="Thioredoxin_CS"/>
</dbReference>
<dbReference type="STRING" id="317577.GCA_000419625_03283"/>
<dbReference type="CDD" id="cd02966">
    <property type="entry name" value="TlpA_like_family"/>
    <property type="match status" value="1"/>
</dbReference>
<geneLocation type="plasmid" evidence="6">
    <name>pdfi2</name>
</geneLocation>
<dbReference type="EMBL" id="CP021083">
    <property type="protein sequence ID" value="ASN83022.1"/>
    <property type="molecule type" value="Genomic_DNA"/>
</dbReference>
<keyword evidence="5" id="KW-0614">Plasmid</keyword>
<protein>
    <recommendedName>
        <fullName evidence="4">Thioredoxin domain-containing protein</fullName>
    </recommendedName>
</protein>
<keyword evidence="2" id="KW-0201">Cytochrome c-type biogenesis</keyword>
<evidence type="ECO:0000256" key="3">
    <source>
        <dbReference type="SAM" id="Phobius"/>
    </source>
</evidence>
<organism evidence="5 6">
    <name type="scientific">Deinococcus ficus</name>
    <dbReference type="NCBI Taxonomy" id="317577"/>
    <lineage>
        <taxon>Bacteria</taxon>
        <taxon>Thermotogati</taxon>
        <taxon>Deinococcota</taxon>
        <taxon>Deinococci</taxon>
        <taxon>Deinococcales</taxon>
        <taxon>Deinococcaceae</taxon>
        <taxon>Deinococcus</taxon>
    </lineage>
</organism>
<gene>
    <name evidence="5" type="ORF">DFI_17740</name>
</gene>
<dbReference type="GO" id="GO:0016491">
    <property type="term" value="F:oxidoreductase activity"/>
    <property type="evidence" value="ECO:0007669"/>
    <property type="project" value="InterPro"/>
</dbReference>
<sequence length="262" mass="27112">MIVPDGLRLGPLALSWPSLTLLLGLVAWAALARFPGAGRAALITLITARLWAAVPGLDAGRPLLDNALDLVDVRRGDWAWLPGLAAGLLSLAVGPRGHGQVAARAVLVAVLAGALPGLLRPAGGGETGWPDTPLRTLRPSGQLEPATPVPSGRVVNLWATWCGPCRAELPLLEREIARGAPVELVNVGEAPAVVVAFLRRENLVLPTRVGGEALTPALKVTAFPTTLVVDAGGRVTARHLGPLNRAQLLRLVRAAQGPAASP</sequence>
<dbReference type="InterPro" id="IPR013766">
    <property type="entry name" value="Thioredoxin_domain"/>
</dbReference>
<evidence type="ECO:0000313" key="5">
    <source>
        <dbReference type="EMBL" id="ASN83022.1"/>
    </source>
</evidence>
<dbReference type="Gene3D" id="3.40.30.10">
    <property type="entry name" value="Glutaredoxin"/>
    <property type="match status" value="1"/>
</dbReference>
<evidence type="ECO:0000313" key="6">
    <source>
        <dbReference type="Proteomes" id="UP000259030"/>
    </source>
</evidence>
<dbReference type="Proteomes" id="UP000259030">
    <property type="component" value="Plasmid pDFI2"/>
</dbReference>
<keyword evidence="3" id="KW-0472">Membrane</keyword>
<dbReference type="AlphaFoldDB" id="A0A221T298"/>
<dbReference type="PANTHER" id="PTHR42852:SF13">
    <property type="entry name" value="PROTEIN DIPZ"/>
    <property type="match status" value="1"/>
</dbReference>
<feature type="domain" description="Thioredoxin" evidence="4">
    <location>
        <begin position="125"/>
        <end position="257"/>
    </location>
</feature>
<accession>A0A221T298</accession>
<name>A0A221T298_9DEIO</name>
<reference evidence="5 6" key="1">
    <citation type="submission" date="2017-05" db="EMBL/GenBank/DDBJ databases">
        <title>The complete genome sequence of Deinococcus ficus isolated from the rhizosphere of the Ficus religiosa L. in Taiwan.</title>
        <authorList>
            <person name="Wu K.-M."/>
            <person name="Liao T.-L."/>
            <person name="Liu Y.-M."/>
            <person name="Young C.-C."/>
            <person name="Tsai S.-F."/>
        </authorList>
    </citation>
    <scope>NUCLEOTIDE SEQUENCE [LARGE SCALE GENOMIC DNA]</scope>
    <source>
        <strain evidence="5 6">CC-FR2-10</strain>
        <plasmid evidence="6">pdfi2</plasmid>
    </source>
</reference>
<dbReference type="SUPFAM" id="SSF52833">
    <property type="entry name" value="Thioredoxin-like"/>
    <property type="match status" value="1"/>
</dbReference>
<dbReference type="InterPro" id="IPR036249">
    <property type="entry name" value="Thioredoxin-like_sf"/>
</dbReference>
<dbReference type="KEGG" id="dfc:DFI_17740"/>